<evidence type="ECO:0000256" key="1">
    <source>
        <dbReference type="SAM" id="Phobius"/>
    </source>
</evidence>
<feature type="transmembrane region" description="Helical" evidence="1">
    <location>
        <begin position="17"/>
        <end position="36"/>
    </location>
</feature>
<comment type="caution">
    <text evidence="2">The sequence shown here is derived from an EMBL/GenBank/DDBJ whole genome shotgun (WGS) entry which is preliminary data.</text>
</comment>
<gene>
    <name evidence="2" type="ORF">J2781_003177</name>
</gene>
<name>A0ABU1LI18_9FLAO</name>
<keyword evidence="3" id="KW-1185">Reference proteome</keyword>
<reference evidence="2 3" key="1">
    <citation type="submission" date="2023-07" db="EMBL/GenBank/DDBJ databases">
        <title>Sorghum-associated microbial communities from plants grown in Nebraska, USA.</title>
        <authorList>
            <person name="Schachtman D."/>
        </authorList>
    </citation>
    <scope>NUCLEOTIDE SEQUENCE [LARGE SCALE GENOMIC DNA]</scope>
    <source>
        <strain evidence="2 3">DS1709</strain>
    </source>
</reference>
<proteinExistence type="predicted"/>
<protein>
    <submittedName>
        <fullName evidence="2">Uncharacterized protein</fullName>
    </submittedName>
</protein>
<evidence type="ECO:0000313" key="2">
    <source>
        <dbReference type="EMBL" id="MDR6406220.1"/>
    </source>
</evidence>
<sequence length="138" mass="16694">MQKIVNFIEKNELEIRLSFYLIVINIVWINFVVYLFSQSNLSNNVGNYSLWIPSIFFIIYIIIKSIKSSEFLLFPPIRFFCFYFLFQTLLFDASFSRNYAILNRQKYDNLDKFIIETYNDSKEIKVTLLEKIFNKLFK</sequence>
<feature type="transmembrane region" description="Helical" evidence="1">
    <location>
        <begin position="72"/>
        <end position="91"/>
    </location>
</feature>
<organism evidence="2 3">
    <name type="scientific">Chryseobacterium geocarposphaerae</name>
    <dbReference type="NCBI Taxonomy" id="1416776"/>
    <lineage>
        <taxon>Bacteria</taxon>
        <taxon>Pseudomonadati</taxon>
        <taxon>Bacteroidota</taxon>
        <taxon>Flavobacteriia</taxon>
        <taxon>Flavobacteriales</taxon>
        <taxon>Weeksellaceae</taxon>
        <taxon>Chryseobacterium group</taxon>
        <taxon>Chryseobacterium</taxon>
    </lineage>
</organism>
<accession>A0ABU1LI18</accession>
<dbReference type="Proteomes" id="UP001184853">
    <property type="component" value="Unassembled WGS sequence"/>
</dbReference>
<keyword evidence="1" id="KW-0812">Transmembrane</keyword>
<evidence type="ECO:0000313" key="3">
    <source>
        <dbReference type="Proteomes" id="UP001184853"/>
    </source>
</evidence>
<keyword evidence="1" id="KW-1133">Transmembrane helix</keyword>
<keyword evidence="1" id="KW-0472">Membrane</keyword>
<dbReference type="EMBL" id="JAVDQS010000010">
    <property type="protein sequence ID" value="MDR6406220.1"/>
    <property type="molecule type" value="Genomic_DNA"/>
</dbReference>
<feature type="transmembrane region" description="Helical" evidence="1">
    <location>
        <begin position="48"/>
        <end position="66"/>
    </location>
</feature>